<evidence type="ECO:0000259" key="1">
    <source>
        <dbReference type="Pfam" id="PF09588"/>
    </source>
</evidence>
<protein>
    <submittedName>
        <fullName evidence="2">YqaJ viral recombinase family protein</fullName>
    </submittedName>
</protein>
<dbReference type="InterPro" id="IPR017482">
    <property type="entry name" value="Lambda-type_endonuclease"/>
</dbReference>
<dbReference type="RefSeq" id="WP_358356278.1">
    <property type="nucleotide sequence ID" value="NZ_JBEZFP010000055.1"/>
</dbReference>
<organism evidence="2 3">
    <name type="scientific">Streptodolium elevatio</name>
    <dbReference type="NCBI Taxonomy" id="3157996"/>
    <lineage>
        <taxon>Bacteria</taxon>
        <taxon>Bacillati</taxon>
        <taxon>Actinomycetota</taxon>
        <taxon>Actinomycetes</taxon>
        <taxon>Kitasatosporales</taxon>
        <taxon>Streptomycetaceae</taxon>
        <taxon>Streptodolium</taxon>
    </lineage>
</organism>
<dbReference type="Gene3D" id="3.90.320.10">
    <property type="match status" value="1"/>
</dbReference>
<evidence type="ECO:0000313" key="3">
    <source>
        <dbReference type="Proteomes" id="UP001551482"/>
    </source>
</evidence>
<dbReference type="PANTHER" id="PTHR46609">
    <property type="entry name" value="EXONUCLEASE, PHAGE-TYPE/RECB, C-TERMINAL DOMAIN-CONTAINING PROTEIN"/>
    <property type="match status" value="1"/>
</dbReference>
<name>A0ABV3DJW9_9ACTN</name>
<dbReference type="InterPro" id="IPR011335">
    <property type="entry name" value="Restrct_endonuc-II-like"/>
</dbReference>
<accession>A0ABV3DJW9</accession>
<dbReference type="InterPro" id="IPR011604">
    <property type="entry name" value="PDDEXK-like_dom_sf"/>
</dbReference>
<reference evidence="2 3" key="1">
    <citation type="submission" date="2024-06" db="EMBL/GenBank/DDBJ databases">
        <title>The Natural Products Discovery Center: Release of the First 8490 Sequenced Strains for Exploring Actinobacteria Biosynthetic Diversity.</title>
        <authorList>
            <person name="Kalkreuter E."/>
            <person name="Kautsar S.A."/>
            <person name="Yang D."/>
            <person name="Bader C.D."/>
            <person name="Teijaro C.N."/>
            <person name="Fluegel L."/>
            <person name="Davis C.M."/>
            <person name="Simpson J.R."/>
            <person name="Lauterbach L."/>
            <person name="Steele A.D."/>
            <person name="Gui C."/>
            <person name="Meng S."/>
            <person name="Li G."/>
            <person name="Viehrig K."/>
            <person name="Ye F."/>
            <person name="Su P."/>
            <person name="Kiefer A.F."/>
            <person name="Nichols A."/>
            <person name="Cepeda A.J."/>
            <person name="Yan W."/>
            <person name="Fan B."/>
            <person name="Jiang Y."/>
            <person name="Adhikari A."/>
            <person name="Zheng C.-J."/>
            <person name="Schuster L."/>
            <person name="Cowan T.M."/>
            <person name="Smanski M.J."/>
            <person name="Chevrette M.G."/>
            <person name="De Carvalho L.P.S."/>
            <person name="Shen B."/>
        </authorList>
    </citation>
    <scope>NUCLEOTIDE SEQUENCE [LARGE SCALE GENOMIC DNA]</scope>
    <source>
        <strain evidence="2 3">NPDC048946</strain>
    </source>
</reference>
<dbReference type="EMBL" id="JBEZFP010000055">
    <property type="protein sequence ID" value="MEU8136051.1"/>
    <property type="molecule type" value="Genomic_DNA"/>
</dbReference>
<comment type="caution">
    <text evidence="2">The sequence shown here is derived from an EMBL/GenBank/DDBJ whole genome shotgun (WGS) entry which is preliminary data.</text>
</comment>
<evidence type="ECO:0000313" key="2">
    <source>
        <dbReference type="EMBL" id="MEU8136051.1"/>
    </source>
</evidence>
<dbReference type="Pfam" id="PF09588">
    <property type="entry name" value="YqaJ"/>
    <property type="match status" value="1"/>
</dbReference>
<dbReference type="InterPro" id="IPR051703">
    <property type="entry name" value="NF-kappa-B_Signaling_Reg"/>
</dbReference>
<dbReference type="InterPro" id="IPR019080">
    <property type="entry name" value="YqaJ_viral_recombinase"/>
</dbReference>
<dbReference type="SUPFAM" id="SSF52980">
    <property type="entry name" value="Restriction endonuclease-like"/>
    <property type="match status" value="1"/>
</dbReference>
<feature type="domain" description="YqaJ viral recombinase" evidence="1">
    <location>
        <begin position="32"/>
        <end position="166"/>
    </location>
</feature>
<dbReference type="Proteomes" id="UP001551482">
    <property type="component" value="Unassembled WGS sequence"/>
</dbReference>
<gene>
    <name evidence="2" type="ORF">AB0C36_21370</name>
</gene>
<keyword evidence="3" id="KW-1185">Reference proteome</keyword>
<dbReference type="NCBIfam" id="TIGR03033">
    <property type="entry name" value="phage_rel_nuc"/>
    <property type="match status" value="1"/>
</dbReference>
<dbReference type="PANTHER" id="PTHR46609:SF6">
    <property type="entry name" value="EXONUCLEASE, PHAGE-TYPE_RECB, C-TERMINAL DOMAIN-CONTAINING PROTEIN-RELATED"/>
    <property type="match status" value="1"/>
</dbReference>
<sequence length="313" mass="34531">MTAGTEAAATTAAAGRAGSAFLVGQFAPGSPEWREARAGSITATRIAAVLGLSPWESPFSLWHRMRGTVSDDIDVTPHMEWGTRHEPAISAKFAEEHPQWDVQTTGTWANRERPWQRATPDRLLVYRGRVIGVGELKTSAKDDDWGPDGSDVIPVHYRCQVLWQLDTLGLPVAHVACLISGWDYREYEIRASSDEQEFMRERAREFLDSIQAGAAPKIDGHGETYRVVKQLPDGVEDTHVDVLPQLADRYIAARAAMKDAETELNETRSLLLDEMGNALRAKALGELIAYRTTKPDGSTLALQPARAKKKDTA</sequence>
<proteinExistence type="predicted"/>